<dbReference type="GO" id="GO:0005524">
    <property type="term" value="F:ATP binding"/>
    <property type="evidence" value="ECO:0007669"/>
    <property type="project" value="UniProtKB-UniRule"/>
</dbReference>
<evidence type="ECO:0000256" key="7">
    <source>
        <dbReference type="ARBA" id="ARBA00022842"/>
    </source>
</evidence>
<dbReference type="HAMAP" id="MF_00692">
    <property type="entry name" value="SelO"/>
    <property type="match status" value="1"/>
</dbReference>
<accession>A0AAC9TYF6</accession>
<keyword evidence="3 8" id="KW-0548">Nucleotidyltransferase</keyword>
<evidence type="ECO:0000256" key="2">
    <source>
        <dbReference type="ARBA" id="ARBA00022679"/>
    </source>
</evidence>
<dbReference type="EMBL" id="CP022272">
    <property type="protein sequence ID" value="ASJ95326.1"/>
    <property type="molecule type" value="Genomic_DNA"/>
</dbReference>
<keyword evidence="8" id="KW-0464">Manganese</keyword>
<comment type="catalytic activity">
    <reaction evidence="8">
        <text>L-threonyl-[protein] + ATP = 3-O-(5'-adenylyl)-L-threonyl-[protein] + diphosphate</text>
        <dbReference type="Rhea" id="RHEA:54292"/>
        <dbReference type="Rhea" id="RHEA-COMP:11060"/>
        <dbReference type="Rhea" id="RHEA-COMP:13847"/>
        <dbReference type="ChEBI" id="CHEBI:30013"/>
        <dbReference type="ChEBI" id="CHEBI:30616"/>
        <dbReference type="ChEBI" id="CHEBI:33019"/>
        <dbReference type="ChEBI" id="CHEBI:138113"/>
        <dbReference type="EC" id="2.7.7.108"/>
    </reaction>
</comment>
<feature type="active site" description="Proton acceptor" evidence="8">
    <location>
        <position position="244"/>
    </location>
</feature>
<keyword evidence="7 8" id="KW-0460">Magnesium</keyword>
<dbReference type="RefSeq" id="WP_088903586.1">
    <property type="nucleotide sequence ID" value="NZ_CP022272.1"/>
</dbReference>
<evidence type="ECO:0000313" key="10">
    <source>
        <dbReference type="Proteomes" id="UP000198233"/>
    </source>
</evidence>
<feature type="binding site" evidence="8">
    <location>
        <position position="173"/>
    </location>
    <ligand>
        <name>ATP</name>
        <dbReference type="ChEBI" id="CHEBI:30616"/>
    </ligand>
</feature>
<keyword evidence="2 8" id="KW-0808">Transferase</keyword>
<comment type="catalytic activity">
    <reaction evidence="8">
        <text>L-tyrosyl-[protein] + ATP = O-(5'-adenylyl)-L-tyrosyl-[protein] + diphosphate</text>
        <dbReference type="Rhea" id="RHEA:54288"/>
        <dbReference type="Rhea" id="RHEA-COMP:10136"/>
        <dbReference type="Rhea" id="RHEA-COMP:13846"/>
        <dbReference type="ChEBI" id="CHEBI:30616"/>
        <dbReference type="ChEBI" id="CHEBI:33019"/>
        <dbReference type="ChEBI" id="CHEBI:46858"/>
        <dbReference type="ChEBI" id="CHEBI:83624"/>
        <dbReference type="EC" id="2.7.7.108"/>
    </reaction>
</comment>
<dbReference type="PANTHER" id="PTHR32057">
    <property type="entry name" value="PROTEIN ADENYLYLTRANSFERASE SELO, MITOCHONDRIAL"/>
    <property type="match status" value="1"/>
</dbReference>
<proteinExistence type="inferred from homology"/>
<dbReference type="InterPro" id="IPR003846">
    <property type="entry name" value="SelO"/>
</dbReference>
<evidence type="ECO:0000256" key="3">
    <source>
        <dbReference type="ARBA" id="ARBA00022695"/>
    </source>
</evidence>
<feature type="binding site" evidence="8">
    <location>
        <position position="83"/>
    </location>
    <ligand>
        <name>ATP</name>
        <dbReference type="ChEBI" id="CHEBI:30616"/>
    </ligand>
</feature>
<feature type="binding site" evidence="8">
    <location>
        <position position="103"/>
    </location>
    <ligand>
        <name>ATP</name>
        <dbReference type="ChEBI" id="CHEBI:30616"/>
    </ligand>
</feature>
<feature type="binding site" evidence="8">
    <location>
        <position position="245"/>
    </location>
    <ligand>
        <name>Mg(2+)</name>
        <dbReference type="ChEBI" id="CHEBI:18420"/>
    </ligand>
</feature>
<feature type="binding site" evidence="8">
    <location>
        <position position="81"/>
    </location>
    <ligand>
        <name>ATP</name>
        <dbReference type="ChEBI" id="CHEBI:30616"/>
    </ligand>
</feature>
<dbReference type="GO" id="GO:0030145">
    <property type="term" value="F:manganese ion binding"/>
    <property type="evidence" value="ECO:0007669"/>
    <property type="project" value="UniProtKB-UniRule"/>
</dbReference>
<comment type="catalytic activity">
    <reaction evidence="8">
        <text>L-histidyl-[protein] + UTP = N(tele)-(5'-uridylyl)-L-histidyl-[protein] + diphosphate</text>
        <dbReference type="Rhea" id="RHEA:83891"/>
        <dbReference type="Rhea" id="RHEA-COMP:9745"/>
        <dbReference type="Rhea" id="RHEA-COMP:20239"/>
        <dbReference type="ChEBI" id="CHEBI:29979"/>
        <dbReference type="ChEBI" id="CHEBI:33019"/>
        <dbReference type="ChEBI" id="CHEBI:46398"/>
        <dbReference type="ChEBI" id="CHEBI:233474"/>
    </reaction>
</comment>
<evidence type="ECO:0000313" key="9">
    <source>
        <dbReference type="EMBL" id="ASJ95326.1"/>
    </source>
</evidence>
<sequence length="484" mass="54059">MKFKQDYVDQLNGFYSRVTPQGLPRPQWLAWSQDAAKLIGLDQPDEQLLQGLAGNQAIDGASYYAQVYSGHQFGGYSPQLGDGRSIILGEAEGPQGYWDVALKGAGMTPYSRHGDGRAVMRSAVREFLVSEALHHLNIPTTRALAVIGSDLPVWRETQESAAITVRLAKSHIRFGHFEYFCHSEQGSKEKLKQLLDFTLTQHYPGLSCDQAGYIAWFNRVVADTAKLIAHWQAIGFAHGVMNTDNMSILGDSFDFGPFAFLDTFEEDFICNHSDPDGRYAFGQQPGIGLWNLQRLAQAVVPLIASDDLIAALNTYQHHLVQAYLVLMRGKLGIGSAEAASSEQDDADLKLIGAFTQLMEANRLDHTNTWRRFAQLDPSSQFSSLRDDFVDLAGFDAWYRNYQDRLGKVSDVANWQAARAQVNPKYVLRNYLAQEAIIACEEGNTQPLTELHQLLTRPFDEQPDKEDFAKRPPEWGQGLIMSCSS</sequence>
<dbReference type="EC" id="2.7.7.108" evidence="8"/>
<dbReference type="PANTHER" id="PTHR32057:SF14">
    <property type="entry name" value="PROTEIN ADENYLYLTRANSFERASE SELO, MITOCHONDRIAL"/>
    <property type="match status" value="1"/>
</dbReference>
<comment type="catalytic activity">
    <reaction evidence="8">
        <text>L-seryl-[protein] + UTP = O-(5'-uridylyl)-L-seryl-[protein] + diphosphate</text>
        <dbReference type="Rhea" id="RHEA:64604"/>
        <dbReference type="Rhea" id="RHEA-COMP:9863"/>
        <dbReference type="Rhea" id="RHEA-COMP:16635"/>
        <dbReference type="ChEBI" id="CHEBI:29999"/>
        <dbReference type="ChEBI" id="CHEBI:33019"/>
        <dbReference type="ChEBI" id="CHEBI:46398"/>
        <dbReference type="ChEBI" id="CHEBI:156051"/>
    </reaction>
</comment>
<gene>
    <name evidence="8" type="primary">ydiU</name>
    <name evidence="8" type="synonym">selO</name>
    <name evidence="9" type="ORF">CFF01_01280</name>
</gene>
<dbReference type="Proteomes" id="UP000198233">
    <property type="component" value="Chromosome"/>
</dbReference>
<name>A0AAC9TYF6_9GAMM</name>
<comment type="function">
    <text evidence="8">Nucleotidyltransferase involved in the post-translational modification of proteins. It can catalyze the addition of adenosine monophosphate (AMP) or uridine monophosphate (UMP) to a protein, resulting in modifications known as AMPylation and UMPylation.</text>
</comment>
<feature type="binding site" evidence="8">
    <location>
        <position position="166"/>
    </location>
    <ligand>
        <name>ATP</name>
        <dbReference type="ChEBI" id="CHEBI:30616"/>
    </ligand>
</feature>
<reference evidence="9 10" key="1">
    <citation type="submission" date="2017-06" db="EMBL/GenBank/DDBJ databases">
        <title>Complete genome sequence of Shewanella marisflavi EP1 associated with anaerobic 2,4-dinitrotoluene reduction and salt tolerance.</title>
        <authorList>
            <person name="Huang J."/>
        </authorList>
    </citation>
    <scope>NUCLEOTIDE SEQUENCE [LARGE SCALE GENOMIC DNA]</scope>
    <source>
        <strain evidence="9 10">EP1</strain>
    </source>
</reference>
<feature type="binding site" evidence="8">
    <location>
        <position position="254"/>
    </location>
    <ligand>
        <name>ATP</name>
        <dbReference type="ChEBI" id="CHEBI:30616"/>
    </ligand>
</feature>
<comment type="cofactor">
    <cofactor evidence="8">
        <name>Mg(2+)</name>
        <dbReference type="ChEBI" id="CHEBI:18420"/>
    </cofactor>
    <cofactor evidence="8">
        <name>Mn(2+)</name>
        <dbReference type="ChEBI" id="CHEBI:29035"/>
    </cofactor>
</comment>
<keyword evidence="5 8" id="KW-0547">Nucleotide-binding</keyword>
<evidence type="ECO:0000256" key="8">
    <source>
        <dbReference type="HAMAP-Rule" id="MF_00692"/>
    </source>
</evidence>
<dbReference type="NCBIfam" id="NF000658">
    <property type="entry name" value="PRK00029.1"/>
    <property type="match status" value="1"/>
</dbReference>
<comment type="catalytic activity">
    <reaction evidence="8">
        <text>L-tyrosyl-[protein] + UTP = O-(5'-uridylyl)-L-tyrosyl-[protein] + diphosphate</text>
        <dbReference type="Rhea" id="RHEA:83887"/>
        <dbReference type="Rhea" id="RHEA-COMP:10136"/>
        <dbReference type="Rhea" id="RHEA-COMP:20238"/>
        <dbReference type="ChEBI" id="CHEBI:33019"/>
        <dbReference type="ChEBI" id="CHEBI:46398"/>
        <dbReference type="ChEBI" id="CHEBI:46858"/>
        <dbReference type="ChEBI" id="CHEBI:90602"/>
    </reaction>
</comment>
<dbReference type="GO" id="GO:0000287">
    <property type="term" value="F:magnesium ion binding"/>
    <property type="evidence" value="ECO:0007669"/>
    <property type="project" value="UniProtKB-UniRule"/>
</dbReference>
<comment type="catalytic activity">
    <reaction evidence="8">
        <text>L-seryl-[protein] + ATP = 3-O-(5'-adenylyl)-L-seryl-[protein] + diphosphate</text>
        <dbReference type="Rhea" id="RHEA:58120"/>
        <dbReference type="Rhea" id="RHEA-COMP:9863"/>
        <dbReference type="Rhea" id="RHEA-COMP:15073"/>
        <dbReference type="ChEBI" id="CHEBI:29999"/>
        <dbReference type="ChEBI" id="CHEBI:30616"/>
        <dbReference type="ChEBI" id="CHEBI:33019"/>
        <dbReference type="ChEBI" id="CHEBI:142516"/>
        <dbReference type="EC" id="2.7.7.108"/>
    </reaction>
</comment>
<evidence type="ECO:0000256" key="1">
    <source>
        <dbReference type="ARBA" id="ARBA00009747"/>
    </source>
</evidence>
<evidence type="ECO:0000256" key="4">
    <source>
        <dbReference type="ARBA" id="ARBA00022723"/>
    </source>
</evidence>
<organism evidence="9 10">
    <name type="scientific">Shewanella marisflavi</name>
    <dbReference type="NCBI Taxonomy" id="260364"/>
    <lineage>
        <taxon>Bacteria</taxon>
        <taxon>Pseudomonadati</taxon>
        <taxon>Pseudomonadota</taxon>
        <taxon>Gammaproteobacteria</taxon>
        <taxon>Alteromonadales</taxon>
        <taxon>Shewanellaceae</taxon>
        <taxon>Shewanella</taxon>
    </lineage>
</organism>
<feature type="binding site" evidence="8">
    <location>
        <position position="254"/>
    </location>
    <ligand>
        <name>Mg(2+)</name>
        <dbReference type="ChEBI" id="CHEBI:18420"/>
    </ligand>
</feature>
<feature type="binding site" evidence="8">
    <location>
        <position position="115"/>
    </location>
    <ligand>
        <name>ATP</name>
        <dbReference type="ChEBI" id="CHEBI:30616"/>
    </ligand>
</feature>
<dbReference type="GO" id="GO:0070733">
    <property type="term" value="F:AMPylase activity"/>
    <property type="evidence" value="ECO:0007669"/>
    <property type="project" value="UniProtKB-EC"/>
</dbReference>
<dbReference type="EC" id="2.7.7.-" evidence="8"/>
<feature type="binding site" evidence="8">
    <location>
        <position position="116"/>
    </location>
    <ligand>
        <name>ATP</name>
        <dbReference type="ChEBI" id="CHEBI:30616"/>
    </ligand>
</feature>
<comment type="similarity">
    <text evidence="1 8">Belongs to the SELO family.</text>
</comment>
<dbReference type="KEGG" id="smav:CFF01_01280"/>
<protein>
    <recommendedName>
        <fullName evidence="8">Protein nucleotidyltransferase YdiU</fullName>
        <ecNumber evidence="8">2.7.7.-</ecNumber>
    </recommendedName>
    <alternativeName>
        <fullName evidence="8">Protein adenylyltransferase YdiU</fullName>
        <ecNumber evidence="8">2.7.7.108</ecNumber>
    </alternativeName>
    <alternativeName>
        <fullName evidence="8">Protein uridylyltransferase YdiU</fullName>
        <ecNumber evidence="8">2.7.7.-</ecNumber>
    </alternativeName>
</protein>
<keyword evidence="4 8" id="KW-0479">Metal-binding</keyword>
<dbReference type="AlphaFoldDB" id="A0AAC9TYF6"/>
<keyword evidence="6 8" id="KW-0067">ATP-binding</keyword>
<evidence type="ECO:0000256" key="6">
    <source>
        <dbReference type="ARBA" id="ARBA00022840"/>
    </source>
</evidence>
<evidence type="ECO:0000256" key="5">
    <source>
        <dbReference type="ARBA" id="ARBA00022741"/>
    </source>
</evidence>
<dbReference type="Pfam" id="PF02696">
    <property type="entry name" value="SelO"/>
    <property type="match status" value="1"/>
</dbReference>
<feature type="binding site" evidence="8">
    <location>
        <position position="84"/>
    </location>
    <ligand>
        <name>ATP</name>
        <dbReference type="ChEBI" id="CHEBI:30616"/>
    </ligand>
</feature>